<reference evidence="2" key="1">
    <citation type="submission" date="2020-07" db="EMBL/GenBank/DDBJ databases">
        <authorList>
            <person name="Nazaruddin N."/>
        </authorList>
    </citation>
    <scope>NUCLEOTIDE SEQUENCE</scope>
</reference>
<comment type="caution">
    <text evidence="2">The sequence shown here is derived from an EMBL/GenBank/DDBJ whole genome shotgun (WGS) entry which is preliminary data.</text>
</comment>
<sequence>EKEDKKRKVQSMFTDLKIAFDTTKKDKNVKNDEKVNKKRRNGKDIDRENEKSTGSSQDESRR</sequence>
<evidence type="ECO:0000256" key="1">
    <source>
        <dbReference type="SAM" id="MobiDB-lite"/>
    </source>
</evidence>
<feature type="non-terminal residue" evidence="2">
    <location>
        <position position="1"/>
    </location>
</feature>
<organism evidence="2 3">
    <name type="scientific">Heterotrigona itama</name>
    <dbReference type="NCBI Taxonomy" id="395501"/>
    <lineage>
        <taxon>Eukaryota</taxon>
        <taxon>Metazoa</taxon>
        <taxon>Ecdysozoa</taxon>
        <taxon>Arthropoda</taxon>
        <taxon>Hexapoda</taxon>
        <taxon>Insecta</taxon>
        <taxon>Pterygota</taxon>
        <taxon>Neoptera</taxon>
        <taxon>Endopterygota</taxon>
        <taxon>Hymenoptera</taxon>
        <taxon>Apocrita</taxon>
        <taxon>Aculeata</taxon>
        <taxon>Apoidea</taxon>
        <taxon>Anthophila</taxon>
        <taxon>Apidae</taxon>
        <taxon>Heterotrigona</taxon>
    </lineage>
</organism>
<feature type="compositionally biased region" description="Basic and acidic residues" evidence="1">
    <location>
        <begin position="42"/>
        <end position="51"/>
    </location>
</feature>
<feature type="region of interest" description="Disordered" evidence="1">
    <location>
        <begin position="22"/>
        <end position="62"/>
    </location>
</feature>
<dbReference type="EMBL" id="CAJDYZ010006289">
    <property type="protein sequence ID" value="CAD1473239.1"/>
    <property type="molecule type" value="Genomic_DNA"/>
</dbReference>
<proteinExistence type="predicted"/>
<gene>
    <name evidence="2" type="ORF">MHI_LOCUS364829</name>
</gene>
<feature type="compositionally biased region" description="Polar residues" evidence="1">
    <location>
        <begin position="52"/>
        <end position="62"/>
    </location>
</feature>
<evidence type="ECO:0000313" key="2">
    <source>
        <dbReference type="EMBL" id="CAD1473239.1"/>
    </source>
</evidence>
<feature type="compositionally biased region" description="Basic and acidic residues" evidence="1">
    <location>
        <begin position="22"/>
        <end position="35"/>
    </location>
</feature>
<evidence type="ECO:0000313" key="3">
    <source>
        <dbReference type="Proteomes" id="UP000752696"/>
    </source>
</evidence>
<dbReference type="Proteomes" id="UP000752696">
    <property type="component" value="Unassembled WGS sequence"/>
</dbReference>
<protein>
    <submittedName>
        <fullName evidence="2">Uncharacterized protein</fullName>
    </submittedName>
</protein>
<keyword evidence="3" id="KW-1185">Reference proteome</keyword>
<accession>A0A6V7H2W7</accession>
<dbReference type="AlphaFoldDB" id="A0A6V7H2W7"/>
<name>A0A6V7H2W7_9HYME</name>